<dbReference type="AlphaFoldDB" id="A0A4Y2SZ70"/>
<evidence type="ECO:0000313" key="2">
    <source>
        <dbReference type="EMBL" id="GBN93557.1"/>
    </source>
</evidence>
<evidence type="ECO:0000313" key="3">
    <source>
        <dbReference type="Proteomes" id="UP000499080"/>
    </source>
</evidence>
<evidence type="ECO:0000256" key="1">
    <source>
        <dbReference type="SAM" id="MobiDB-lite"/>
    </source>
</evidence>
<keyword evidence="3" id="KW-1185">Reference proteome</keyword>
<name>A0A4Y2SZ70_ARAVE</name>
<organism evidence="2 3">
    <name type="scientific">Araneus ventricosus</name>
    <name type="common">Orbweaver spider</name>
    <name type="synonym">Epeira ventricosa</name>
    <dbReference type="NCBI Taxonomy" id="182803"/>
    <lineage>
        <taxon>Eukaryota</taxon>
        <taxon>Metazoa</taxon>
        <taxon>Ecdysozoa</taxon>
        <taxon>Arthropoda</taxon>
        <taxon>Chelicerata</taxon>
        <taxon>Arachnida</taxon>
        <taxon>Araneae</taxon>
        <taxon>Araneomorphae</taxon>
        <taxon>Entelegynae</taxon>
        <taxon>Araneoidea</taxon>
        <taxon>Araneidae</taxon>
        <taxon>Araneus</taxon>
    </lineage>
</organism>
<gene>
    <name evidence="2" type="ORF">AVEN_133896_1</name>
</gene>
<comment type="caution">
    <text evidence="2">The sequence shown here is derived from an EMBL/GenBank/DDBJ whole genome shotgun (WGS) entry which is preliminary data.</text>
</comment>
<dbReference type="EMBL" id="BGPR01025005">
    <property type="protein sequence ID" value="GBN93557.1"/>
    <property type="molecule type" value="Genomic_DNA"/>
</dbReference>
<accession>A0A4Y2SZ70</accession>
<evidence type="ECO:0008006" key="4">
    <source>
        <dbReference type="Google" id="ProtNLM"/>
    </source>
</evidence>
<feature type="region of interest" description="Disordered" evidence="1">
    <location>
        <begin position="1"/>
        <end position="27"/>
    </location>
</feature>
<dbReference type="Proteomes" id="UP000499080">
    <property type="component" value="Unassembled WGS sequence"/>
</dbReference>
<feature type="compositionally biased region" description="Basic and acidic residues" evidence="1">
    <location>
        <begin position="1"/>
        <end position="10"/>
    </location>
</feature>
<protein>
    <recommendedName>
        <fullName evidence="4">CCHC-type domain-containing protein</fullName>
    </recommendedName>
</protein>
<proteinExistence type="predicted"/>
<reference evidence="2 3" key="1">
    <citation type="journal article" date="2019" name="Sci. Rep.">
        <title>Orb-weaving spider Araneus ventricosus genome elucidates the spidroin gene catalogue.</title>
        <authorList>
            <person name="Kono N."/>
            <person name="Nakamura H."/>
            <person name="Ohtoshi R."/>
            <person name="Moran D.A.P."/>
            <person name="Shinohara A."/>
            <person name="Yoshida Y."/>
            <person name="Fujiwara M."/>
            <person name="Mori M."/>
            <person name="Tomita M."/>
            <person name="Arakawa K."/>
        </authorList>
    </citation>
    <scope>NUCLEOTIDE SEQUENCE [LARGE SCALE GENOMIC DNA]</scope>
</reference>
<sequence>MKAESGDKWRSQGLSQSIHRRMDRAEDVLERRRKPQCYECGSFQHLRPQCPKLKKKTEPLARINHVGGVKEDEFLLPFTSAGLVNGVKMPILRDTGASIEIICRKYIIPEMLTAQLEIVHDEKSDDDFLLESRASFPPSALVEDAALSLIKVDSVTFGSSQRSCPDLQPLFAKAREAPSNSKENFVLEKDLLFKKSCDKVGQERLLLVVPAEFRENTKTMIHERTSAHLGITETKYEEIKSEKDFYLRATIEDLREFAEEMELQVDSKLPRNVLQELILKEDKVYAFERIPMIIDNRQEMERGKREWEESMEKLKFEREIGSKQLSLMIKAESDVRKIRVQLQDQLSKQQNKVYEVKQLQTDQQTANEEIESKDPDHVQFPSENMPRVSLEHEDRVPDFLQSQIEADDSVAMNLDSIHSISTSSSGREIVRETAVGKVELSSERDKLSSVRALKVNKPASSKVGNVGASSNALKSGLLTRVELDSVTNSKGDLVVSCELFKGGLWMFDLCRFCDFKMLSFRLVVEKHQSRGFNPTWNNMEISV</sequence>